<evidence type="ECO:0000259" key="16">
    <source>
        <dbReference type="Pfam" id="PF00905"/>
    </source>
</evidence>
<keyword evidence="3" id="KW-1003">Cell membrane</keyword>
<dbReference type="Gene3D" id="3.30.1390.30">
    <property type="entry name" value="Penicillin-binding protein 2a, domain 3"/>
    <property type="match status" value="1"/>
</dbReference>
<evidence type="ECO:0000256" key="14">
    <source>
        <dbReference type="SAM" id="MobiDB-lite"/>
    </source>
</evidence>
<dbReference type="InterPro" id="IPR017790">
    <property type="entry name" value="Penicillin-binding_protein_2"/>
</dbReference>
<comment type="caution">
    <text evidence="18">The sequence shown here is derived from an EMBL/GenBank/DDBJ whole genome shotgun (WGS) entry which is preliminary data.</text>
</comment>
<dbReference type="Pfam" id="PF00905">
    <property type="entry name" value="Transpeptidase"/>
    <property type="match status" value="1"/>
</dbReference>
<keyword evidence="13" id="KW-0961">Cell wall biogenesis/degradation</keyword>
<dbReference type="AlphaFoldDB" id="A0A832EJ49"/>
<keyword evidence="12 15" id="KW-0472">Membrane</keyword>
<comment type="subcellular location">
    <subcellularLocation>
        <location evidence="2">Cell membrane</location>
    </subcellularLocation>
    <subcellularLocation>
        <location evidence="1">Membrane</location>
        <topology evidence="1">Single-pass membrane protein</topology>
    </subcellularLocation>
</comment>
<feature type="compositionally biased region" description="Basic and acidic residues" evidence="14">
    <location>
        <begin position="640"/>
        <end position="651"/>
    </location>
</feature>
<dbReference type="GO" id="GO:0009002">
    <property type="term" value="F:serine-type D-Ala-D-Ala carboxypeptidase activity"/>
    <property type="evidence" value="ECO:0007669"/>
    <property type="project" value="InterPro"/>
</dbReference>
<evidence type="ECO:0000256" key="5">
    <source>
        <dbReference type="ARBA" id="ARBA00022645"/>
    </source>
</evidence>
<dbReference type="InterPro" id="IPR005311">
    <property type="entry name" value="PBP_dimer"/>
</dbReference>
<keyword evidence="6" id="KW-0645">Protease</keyword>
<dbReference type="GO" id="GO:0071555">
    <property type="term" value="P:cell wall organization"/>
    <property type="evidence" value="ECO:0007669"/>
    <property type="project" value="UniProtKB-KW"/>
</dbReference>
<evidence type="ECO:0000256" key="3">
    <source>
        <dbReference type="ARBA" id="ARBA00022475"/>
    </source>
</evidence>
<dbReference type="InterPro" id="IPR050515">
    <property type="entry name" value="Beta-lactam/transpept"/>
</dbReference>
<dbReference type="GO" id="GO:0006508">
    <property type="term" value="P:proteolysis"/>
    <property type="evidence" value="ECO:0007669"/>
    <property type="project" value="UniProtKB-KW"/>
</dbReference>
<dbReference type="SUPFAM" id="SSF56601">
    <property type="entry name" value="beta-lactamase/transpeptidase-like"/>
    <property type="match status" value="1"/>
</dbReference>
<keyword evidence="5" id="KW-0121">Carboxypeptidase</keyword>
<dbReference type="GO" id="GO:0009252">
    <property type="term" value="P:peptidoglycan biosynthetic process"/>
    <property type="evidence" value="ECO:0007669"/>
    <property type="project" value="UniProtKB-KW"/>
</dbReference>
<evidence type="ECO:0000256" key="11">
    <source>
        <dbReference type="ARBA" id="ARBA00022989"/>
    </source>
</evidence>
<evidence type="ECO:0000259" key="17">
    <source>
        <dbReference type="Pfam" id="PF03717"/>
    </source>
</evidence>
<dbReference type="EMBL" id="DSTK01000020">
    <property type="protein sequence ID" value="HFK97015.1"/>
    <property type="molecule type" value="Genomic_DNA"/>
</dbReference>
<dbReference type="InterPro" id="IPR012338">
    <property type="entry name" value="Beta-lactam/transpept-like"/>
</dbReference>
<keyword evidence="8" id="KW-0378">Hydrolase</keyword>
<dbReference type="InterPro" id="IPR001460">
    <property type="entry name" value="PCN-bd_Tpept"/>
</dbReference>
<evidence type="ECO:0000256" key="10">
    <source>
        <dbReference type="ARBA" id="ARBA00022984"/>
    </source>
</evidence>
<evidence type="ECO:0000256" key="13">
    <source>
        <dbReference type="ARBA" id="ARBA00023316"/>
    </source>
</evidence>
<dbReference type="GO" id="GO:0008360">
    <property type="term" value="P:regulation of cell shape"/>
    <property type="evidence" value="ECO:0007669"/>
    <property type="project" value="UniProtKB-KW"/>
</dbReference>
<evidence type="ECO:0000256" key="12">
    <source>
        <dbReference type="ARBA" id="ARBA00023136"/>
    </source>
</evidence>
<dbReference type="PANTHER" id="PTHR30627">
    <property type="entry name" value="PEPTIDOGLYCAN D,D-TRANSPEPTIDASE"/>
    <property type="match status" value="1"/>
</dbReference>
<dbReference type="PANTHER" id="PTHR30627:SF2">
    <property type="entry name" value="PEPTIDOGLYCAN D,D-TRANSPEPTIDASE MRDA"/>
    <property type="match status" value="1"/>
</dbReference>
<feature type="domain" description="Penicillin-binding protein transpeptidase" evidence="16">
    <location>
        <begin position="296"/>
        <end position="634"/>
    </location>
</feature>
<name>A0A832EJ49_9BACT</name>
<dbReference type="Gene3D" id="3.90.1310.10">
    <property type="entry name" value="Penicillin-binding protein 2a (Domain 2)"/>
    <property type="match status" value="1"/>
</dbReference>
<keyword evidence="11 15" id="KW-1133">Transmembrane helix</keyword>
<keyword evidence="7 15" id="KW-0812">Transmembrane</keyword>
<evidence type="ECO:0000256" key="15">
    <source>
        <dbReference type="SAM" id="Phobius"/>
    </source>
</evidence>
<keyword evidence="9" id="KW-0133">Cell shape</keyword>
<feature type="region of interest" description="Disordered" evidence="14">
    <location>
        <begin position="640"/>
        <end position="661"/>
    </location>
</feature>
<keyword evidence="4" id="KW-0997">Cell inner membrane</keyword>
<evidence type="ECO:0000256" key="1">
    <source>
        <dbReference type="ARBA" id="ARBA00004167"/>
    </source>
</evidence>
<evidence type="ECO:0000256" key="6">
    <source>
        <dbReference type="ARBA" id="ARBA00022670"/>
    </source>
</evidence>
<evidence type="ECO:0000256" key="7">
    <source>
        <dbReference type="ARBA" id="ARBA00022692"/>
    </source>
</evidence>
<evidence type="ECO:0000256" key="2">
    <source>
        <dbReference type="ARBA" id="ARBA00004236"/>
    </source>
</evidence>
<dbReference type="Pfam" id="PF03717">
    <property type="entry name" value="PBP_dimer"/>
    <property type="match status" value="1"/>
</dbReference>
<evidence type="ECO:0000256" key="9">
    <source>
        <dbReference type="ARBA" id="ARBA00022960"/>
    </source>
</evidence>
<dbReference type="InterPro" id="IPR036138">
    <property type="entry name" value="PBP_dimer_sf"/>
</dbReference>
<reference evidence="18" key="1">
    <citation type="journal article" date="2020" name="mSystems">
        <title>Genome- and Community-Level Interaction Insights into Carbon Utilization and Element Cycling Functions of Hydrothermarchaeota in Hydrothermal Sediment.</title>
        <authorList>
            <person name="Zhou Z."/>
            <person name="Liu Y."/>
            <person name="Xu W."/>
            <person name="Pan J."/>
            <person name="Luo Z.H."/>
            <person name="Li M."/>
        </authorList>
    </citation>
    <scope>NUCLEOTIDE SEQUENCE [LARGE SCALE GENOMIC DNA]</scope>
    <source>
        <strain evidence="18">SpSt-456</strain>
    </source>
</reference>
<evidence type="ECO:0000313" key="18">
    <source>
        <dbReference type="EMBL" id="HFK97015.1"/>
    </source>
</evidence>
<dbReference type="GO" id="GO:0005886">
    <property type="term" value="C:plasma membrane"/>
    <property type="evidence" value="ECO:0007669"/>
    <property type="project" value="UniProtKB-SubCell"/>
</dbReference>
<dbReference type="GO" id="GO:0071972">
    <property type="term" value="F:peptidoglycan L,D-transpeptidase activity"/>
    <property type="evidence" value="ECO:0007669"/>
    <property type="project" value="TreeGrafter"/>
</dbReference>
<evidence type="ECO:0000256" key="4">
    <source>
        <dbReference type="ARBA" id="ARBA00022519"/>
    </source>
</evidence>
<dbReference type="FunFam" id="3.40.710.10:FF:000024">
    <property type="entry name" value="Penicillin-binding protein 2"/>
    <property type="match status" value="1"/>
</dbReference>
<proteinExistence type="predicted"/>
<keyword evidence="10" id="KW-0573">Peptidoglycan synthesis</keyword>
<protein>
    <submittedName>
        <fullName evidence="18">Penicillin-binding protein 2</fullName>
    </submittedName>
</protein>
<gene>
    <name evidence="18" type="primary">mrdA</name>
    <name evidence="18" type="ORF">ENS06_06775</name>
</gene>
<dbReference type="GO" id="GO:0008658">
    <property type="term" value="F:penicillin binding"/>
    <property type="evidence" value="ECO:0007669"/>
    <property type="project" value="InterPro"/>
</dbReference>
<feature type="domain" description="Penicillin-binding protein dimerisation" evidence="17">
    <location>
        <begin position="90"/>
        <end position="264"/>
    </location>
</feature>
<dbReference type="Gene3D" id="3.40.710.10">
    <property type="entry name" value="DD-peptidase/beta-lactamase superfamily"/>
    <property type="match status" value="1"/>
</dbReference>
<organism evidence="18">
    <name type="scientific">Desulfacinum infernum</name>
    <dbReference type="NCBI Taxonomy" id="35837"/>
    <lineage>
        <taxon>Bacteria</taxon>
        <taxon>Pseudomonadati</taxon>
        <taxon>Thermodesulfobacteriota</taxon>
        <taxon>Syntrophobacteria</taxon>
        <taxon>Syntrophobacterales</taxon>
        <taxon>Syntrophobacteraceae</taxon>
        <taxon>Desulfacinum</taxon>
    </lineage>
</organism>
<feature type="transmembrane region" description="Helical" evidence="15">
    <location>
        <begin position="49"/>
        <end position="68"/>
    </location>
</feature>
<accession>A0A832EJ49</accession>
<evidence type="ECO:0000256" key="8">
    <source>
        <dbReference type="ARBA" id="ARBA00022801"/>
    </source>
</evidence>
<sequence>MGWNTGMKGSATKQAEKKTRALVQPDAKGLQLIAWEANERALFERQYRLIALFAFVVLAVYIVQLWYLQVAKGPYYRTRSENNRIRTETIRSPRGIIFDRNGVPLVENRPAFHLMLVREDIKDAEALNSVLKDISVLTGKSPADLASVLEANKTKRRFEPIRLVSDIDRDTLARIESRRLRLPGVYVEVEPRRGYKFSGTAAHVVGYLGEISEEELKKDAYRDYQSGEYIGKGGVEKSLEKFLRGQSGWRQVEVDALGRHIRSLQERLPIPGRDMWLTLDLDVQREAEECLKGKVGAIVAVAPDSGEIVAMASSPSFDQERFVRGMNAEEWKKFIADTSHPLLNRAVSSAYPPGSTYKPFVAVAALEEGIVSPTSIVSCPGFYPYAGRKYRCWRDTGHGAVDLHRSIVESCDVYFYTVGMKLGVDTIAAYAKMFGLGEPSGVELPSERTGLIPTRDWKLSATGIPWQKGETLSIAIGQGFDQVTPLQAAMAYAALVNGGTLWTPKLVTRIEAADDGDSDVVKPKVRRKLPVRKETLELVKKGLVGVVNEGRGTAHGIALKEVLLAGKTGTAQVVRMGENVNRKAHQRSLAAHERDHAWFVGYGPAEKPEIVVAVIVEHGGHGSSGAAPLAQKVIRKYLEKSHPELRSRDDAGEQPVPEEAD</sequence>
<dbReference type="SUPFAM" id="SSF56519">
    <property type="entry name" value="Penicillin binding protein dimerisation domain"/>
    <property type="match status" value="1"/>
</dbReference>
<dbReference type="NCBIfam" id="TIGR03423">
    <property type="entry name" value="pbp2_mrdA"/>
    <property type="match status" value="1"/>
</dbReference>